<dbReference type="PANTHER" id="PTHR43245:SF55">
    <property type="entry name" value="NAD(P)-BINDING DOMAIN-CONTAINING PROTEIN"/>
    <property type="match status" value="1"/>
</dbReference>
<dbReference type="EMBL" id="JBBMRA010000001">
    <property type="protein sequence ID" value="MEM5534783.1"/>
    <property type="molecule type" value="Genomic_DNA"/>
</dbReference>
<dbReference type="RefSeq" id="WP_342853341.1">
    <property type="nucleotide sequence ID" value="NZ_JBBMRA010000001.1"/>
</dbReference>
<proteinExistence type="predicted"/>
<dbReference type="InterPro" id="IPR050177">
    <property type="entry name" value="Lipid_A_modif_metabolic_enz"/>
</dbReference>
<gene>
    <name evidence="2" type="ORF">WNY58_00125</name>
</gene>
<organism evidence="2 3">
    <name type="scientific">Neptuniibacter pectenicola</name>
    <dbReference type="NCBI Taxonomy" id="1806669"/>
    <lineage>
        <taxon>Bacteria</taxon>
        <taxon>Pseudomonadati</taxon>
        <taxon>Pseudomonadota</taxon>
        <taxon>Gammaproteobacteria</taxon>
        <taxon>Oceanospirillales</taxon>
        <taxon>Oceanospirillaceae</taxon>
        <taxon>Neptuniibacter</taxon>
    </lineage>
</organism>
<name>A0ABU9TMM8_9GAMM</name>
<keyword evidence="3" id="KW-1185">Reference proteome</keyword>
<feature type="domain" description="NAD-dependent epimerase/dehydratase" evidence="1">
    <location>
        <begin position="4"/>
        <end position="188"/>
    </location>
</feature>
<comment type="caution">
    <text evidence="2">The sequence shown here is derived from an EMBL/GenBank/DDBJ whole genome shotgun (WGS) entry which is preliminary data.</text>
</comment>
<evidence type="ECO:0000313" key="3">
    <source>
        <dbReference type="Proteomes" id="UP001449225"/>
    </source>
</evidence>
<protein>
    <submittedName>
        <fullName evidence="2">NAD-dependent epimerase/dehydratase family protein</fullName>
    </submittedName>
</protein>
<accession>A0ABU9TMM8</accession>
<dbReference type="Pfam" id="PF01370">
    <property type="entry name" value="Epimerase"/>
    <property type="match status" value="1"/>
</dbReference>
<evidence type="ECO:0000259" key="1">
    <source>
        <dbReference type="Pfam" id="PF01370"/>
    </source>
</evidence>
<dbReference type="PANTHER" id="PTHR43245">
    <property type="entry name" value="BIFUNCTIONAL POLYMYXIN RESISTANCE PROTEIN ARNA"/>
    <property type="match status" value="1"/>
</dbReference>
<dbReference type="InterPro" id="IPR001509">
    <property type="entry name" value="Epimerase_deHydtase"/>
</dbReference>
<dbReference type="Gene3D" id="3.40.50.720">
    <property type="entry name" value="NAD(P)-binding Rossmann-like Domain"/>
    <property type="match status" value="1"/>
</dbReference>
<reference evidence="2 3" key="1">
    <citation type="submission" date="2024-03" db="EMBL/GenBank/DDBJ databases">
        <title>Community enrichment and isolation of bacterial strains for fucoidan degradation.</title>
        <authorList>
            <person name="Sichert A."/>
        </authorList>
    </citation>
    <scope>NUCLEOTIDE SEQUENCE [LARGE SCALE GENOMIC DNA]</scope>
    <source>
        <strain evidence="2 3">AS76</strain>
    </source>
</reference>
<dbReference type="SUPFAM" id="SSF51735">
    <property type="entry name" value="NAD(P)-binding Rossmann-fold domains"/>
    <property type="match status" value="1"/>
</dbReference>
<dbReference type="InterPro" id="IPR036291">
    <property type="entry name" value="NAD(P)-bd_dom_sf"/>
</dbReference>
<sequence>MTNILVTGAAGFIGSALVSVLSSNGYNVLSFVRSSTAAELDDCLQKADFIFHLAGEVRPDSSEESFIESNTGLTALIVNRLMELNLSTPVVFSSTVHAIQPKNAYGQTKRQSEELLEHYARSTNAPVIIFRLPHMFGEGCKPNYNSVISTWIYNLVHDLDVVIYDRKVMMNYCYIGDFIQDCLALLSSKPTGCQFLAPSVVFPISLGDVFDLLHKIHIEAPDRGGISDAFSERLFSTYLSYQKD</sequence>
<evidence type="ECO:0000313" key="2">
    <source>
        <dbReference type="EMBL" id="MEM5534783.1"/>
    </source>
</evidence>
<dbReference type="Proteomes" id="UP001449225">
    <property type="component" value="Unassembled WGS sequence"/>
</dbReference>